<dbReference type="InterPro" id="IPR012902">
    <property type="entry name" value="N_methyl_site"/>
</dbReference>
<proteinExistence type="predicted"/>
<dbReference type="Pfam" id="PF07963">
    <property type="entry name" value="N_methyl"/>
    <property type="match status" value="1"/>
</dbReference>
<evidence type="ECO:0000259" key="2">
    <source>
        <dbReference type="Pfam" id="PF07596"/>
    </source>
</evidence>
<name>A0A517YG59_9BACT</name>
<keyword evidence="4" id="KW-1185">Reference proteome</keyword>
<accession>A0A517YG59</accession>
<dbReference type="PANTHER" id="PTHR30093">
    <property type="entry name" value="GENERAL SECRETION PATHWAY PROTEIN G"/>
    <property type="match status" value="1"/>
</dbReference>
<dbReference type="NCBIfam" id="TIGR04294">
    <property type="entry name" value="pre_pil_HX9DG"/>
    <property type="match status" value="1"/>
</dbReference>
<dbReference type="EMBL" id="CP036274">
    <property type="protein sequence ID" value="QDU29213.1"/>
    <property type="molecule type" value="Genomic_DNA"/>
</dbReference>
<reference evidence="3 4" key="1">
    <citation type="submission" date="2019-02" db="EMBL/GenBank/DDBJ databases">
        <title>Deep-cultivation of Planctomycetes and their phenomic and genomic characterization uncovers novel biology.</title>
        <authorList>
            <person name="Wiegand S."/>
            <person name="Jogler M."/>
            <person name="Boedeker C."/>
            <person name="Pinto D."/>
            <person name="Vollmers J."/>
            <person name="Rivas-Marin E."/>
            <person name="Kohn T."/>
            <person name="Peeters S.H."/>
            <person name="Heuer A."/>
            <person name="Rast P."/>
            <person name="Oberbeckmann S."/>
            <person name="Bunk B."/>
            <person name="Jeske O."/>
            <person name="Meyerdierks A."/>
            <person name="Storesund J.E."/>
            <person name="Kallscheuer N."/>
            <person name="Luecker S."/>
            <person name="Lage O.M."/>
            <person name="Pohl T."/>
            <person name="Merkel B.J."/>
            <person name="Hornburger P."/>
            <person name="Mueller R.-W."/>
            <person name="Bruemmer F."/>
            <person name="Labrenz M."/>
            <person name="Spormann A.M."/>
            <person name="Op den Camp H."/>
            <person name="Overmann J."/>
            <person name="Amann R."/>
            <person name="Jetten M.S.M."/>
            <person name="Mascher T."/>
            <person name="Medema M.H."/>
            <person name="Devos D.P."/>
            <person name="Kaster A.-K."/>
            <person name="Ovreas L."/>
            <person name="Rohde M."/>
            <person name="Galperin M.Y."/>
            <person name="Jogler C."/>
        </authorList>
    </citation>
    <scope>NUCLEOTIDE SEQUENCE [LARGE SCALE GENOMIC DNA]</scope>
    <source>
        <strain evidence="3 4">ETA_A8</strain>
    </source>
</reference>
<feature type="region of interest" description="Disordered" evidence="1">
    <location>
        <begin position="263"/>
        <end position="282"/>
    </location>
</feature>
<dbReference type="RefSeq" id="WP_145092720.1">
    <property type="nucleotide sequence ID" value="NZ_CP036274.1"/>
</dbReference>
<dbReference type="PROSITE" id="PS00409">
    <property type="entry name" value="PROKAR_NTER_METHYL"/>
    <property type="match status" value="1"/>
</dbReference>
<dbReference type="AlphaFoldDB" id="A0A517YG59"/>
<evidence type="ECO:0000313" key="3">
    <source>
        <dbReference type="EMBL" id="QDU29213.1"/>
    </source>
</evidence>
<dbReference type="Pfam" id="PF07596">
    <property type="entry name" value="SBP_bac_10"/>
    <property type="match status" value="1"/>
</dbReference>
<organism evidence="3 4">
    <name type="scientific">Anatilimnocola aggregata</name>
    <dbReference type="NCBI Taxonomy" id="2528021"/>
    <lineage>
        <taxon>Bacteria</taxon>
        <taxon>Pseudomonadati</taxon>
        <taxon>Planctomycetota</taxon>
        <taxon>Planctomycetia</taxon>
        <taxon>Pirellulales</taxon>
        <taxon>Pirellulaceae</taxon>
        <taxon>Anatilimnocola</taxon>
    </lineage>
</organism>
<dbReference type="KEGG" id="aagg:ETAA8_43200"/>
<sequence>MLSHDSPSRSSRARGFTLVELLVVIAIIGVLVALLLPAVQAAREAARRMSCSNNLKQHAIGLHNYHDTHGKLPYAASHWGHGGWLKMTLPFIEQRALWEKWTEGLVYSSQPNLDLCRIRIKAHMCPSDNPTFSTWNSGGQRMANMNYAVNLGNTTVFRVSPFNGVTYNEAPFRYEEAQISPSMITFSLAGITDGTSNTLMLAEVRQGQKPASGNQTDLRGLQWYGHHTGITTHNAPNTKVPDYVQVNWCPDPTGAASIGMPCQTESGKDTGSTPKNLSARSTHPGGVMTANCDGSVQFVTNTIDLTTWRNRGASQDGNP</sequence>
<dbReference type="PANTHER" id="PTHR30093:SF2">
    <property type="entry name" value="TYPE II SECRETION SYSTEM PROTEIN H"/>
    <property type="match status" value="1"/>
</dbReference>
<dbReference type="NCBIfam" id="TIGR02532">
    <property type="entry name" value="IV_pilin_GFxxxE"/>
    <property type="match status" value="1"/>
</dbReference>
<dbReference type="InterPro" id="IPR027558">
    <property type="entry name" value="Pre_pil_HX9DG_C"/>
</dbReference>
<feature type="compositionally biased region" description="Polar residues" evidence="1">
    <location>
        <begin position="263"/>
        <end position="281"/>
    </location>
</feature>
<dbReference type="Proteomes" id="UP000315017">
    <property type="component" value="Chromosome"/>
</dbReference>
<protein>
    <submittedName>
        <fullName evidence="3">Putative major pilin subunit</fullName>
    </submittedName>
</protein>
<dbReference type="InterPro" id="IPR045584">
    <property type="entry name" value="Pilin-like"/>
</dbReference>
<evidence type="ECO:0000256" key="1">
    <source>
        <dbReference type="SAM" id="MobiDB-lite"/>
    </source>
</evidence>
<dbReference type="OrthoDB" id="270727at2"/>
<gene>
    <name evidence="3" type="ORF">ETAA8_43200</name>
</gene>
<dbReference type="Gene3D" id="3.30.700.10">
    <property type="entry name" value="Glycoprotein, Type 4 Pilin"/>
    <property type="match status" value="1"/>
</dbReference>
<dbReference type="SUPFAM" id="SSF54523">
    <property type="entry name" value="Pili subunits"/>
    <property type="match status" value="1"/>
</dbReference>
<feature type="domain" description="DUF1559" evidence="2">
    <location>
        <begin position="40"/>
        <end position="305"/>
    </location>
</feature>
<dbReference type="InterPro" id="IPR011453">
    <property type="entry name" value="DUF1559"/>
</dbReference>
<evidence type="ECO:0000313" key="4">
    <source>
        <dbReference type="Proteomes" id="UP000315017"/>
    </source>
</evidence>